<reference evidence="1 2" key="1">
    <citation type="journal article" date="2012" name="J. Bacteriol.">
        <title>Genome sequence of an alkane-degrading bacterium, Alcanivorax pacificus type strain W11-5, isolated from deep sea sediment.</title>
        <authorList>
            <person name="Lai Q."/>
            <person name="Shao Z."/>
        </authorList>
    </citation>
    <scope>NUCLEOTIDE SEQUENCE [LARGE SCALE GENOMIC DNA]</scope>
    <source>
        <strain evidence="1 2">W11-5</strain>
    </source>
</reference>
<name>A0A0B4XRT7_9GAMM</name>
<dbReference type="InterPro" id="IPR030916">
    <property type="entry name" value="ELWxxDGT_rpt"/>
</dbReference>
<evidence type="ECO:0008006" key="3">
    <source>
        <dbReference type="Google" id="ProtNLM"/>
    </source>
</evidence>
<proteinExistence type="predicted"/>
<protein>
    <recommendedName>
        <fullName evidence="3">Hyalin repeat-containing protein</fullName>
    </recommendedName>
</protein>
<accession>A0A0B4XRT7</accession>
<gene>
    <name evidence="1" type="ORF">S7S_17495</name>
</gene>
<dbReference type="EMBL" id="CP004387">
    <property type="protein sequence ID" value="AJD49911.1"/>
    <property type="molecule type" value="Genomic_DNA"/>
</dbReference>
<dbReference type="HOGENOM" id="CLU_043792_0_0_6"/>
<organism evidence="1 2">
    <name type="scientific">Isoalcanivorax pacificus W11-5</name>
    <dbReference type="NCBI Taxonomy" id="391936"/>
    <lineage>
        <taxon>Bacteria</taxon>
        <taxon>Pseudomonadati</taxon>
        <taxon>Pseudomonadota</taxon>
        <taxon>Gammaproteobacteria</taxon>
        <taxon>Oceanospirillales</taxon>
        <taxon>Alcanivoracaceae</taxon>
        <taxon>Isoalcanivorax</taxon>
    </lineage>
</organism>
<evidence type="ECO:0000313" key="1">
    <source>
        <dbReference type="EMBL" id="AJD49911.1"/>
    </source>
</evidence>
<dbReference type="Proteomes" id="UP000006764">
    <property type="component" value="Chromosome"/>
</dbReference>
<evidence type="ECO:0000313" key="2">
    <source>
        <dbReference type="Proteomes" id="UP000006764"/>
    </source>
</evidence>
<sequence length="443" mass="47783">MIGMMVSAAFLSACGGGGGGSGARTEYILFAGNTAPEPVRNWELWQTDGTMAGTRLLRDLNDASGGVSKSVTEQRWMAGTGFFVADDGVHGRELWTSDGTASGTRMVRDIRPGSSHAGIDSLYLIEGVVYFDANDGESGNELWRSDGTAAGTRQLVDLVPAGCSSAPGDVHGAGNIIYFLARAECEGPRVPWRLDLSTGTAVQLYETQGYISRLENVAERVFFVEQRDGRSQLWVSFGTAEQTYPVVVDEQGTQAEVHYSLWRLGASLFFAALNRDEGVELYRVDETGRRASLVRDIAEGAASSNPFSFSAIDGVGYFAADDGEGQAVWRTDGTAQGTHRVTDPAIVGPGDIYNIRAYGDRFLFTVEHAGQRSLWSTDGTPAGTLQLLNDPLVSSISQYRQVNGWLLFSALHDQYGSEMWRTDGTPEGTVMIQDLCPGPCNGY</sequence>
<keyword evidence="2" id="KW-1185">Reference proteome</keyword>
<dbReference type="STRING" id="391936.S7S_17495"/>
<dbReference type="KEGG" id="apac:S7S_17495"/>
<dbReference type="NCBIfam" id="TIGR04534">
    <property type="entry name" value="ELWxxDGT_rpt"/>
    <property type="match status" value="1"/>
</dbReference>
<dbReference type="AlphaFoldDB" id="A0A0B4XRT7"/>
<dbReference type="RefSeq" id="WP_008734828.1">
    <property type="nucleotide sequence ID" value="NZ_CP004387.1"/>
</dbReference>
<dbReference type="SUPFAM" id="SSF69304">
    <property type="entry name" value="Tricorn protease N-terminal domain"/>
    <property type="match status" value="1"/>
</dbReference>